<feature type="region of interest" description="Disordered" evidence="1">
    <location>
        <begin position="39"/>
        <end position="76"/>
    </location>
</feature>
<dbReference type="Proteomes" id="UP000035579">
    <property type="component" value="Chromosome"/>
</dbReference>
<sequence length="76" mass="8144">MRRRVHLRHAHLRVKALSVARPPAPDTCSAVPVWSLRLPTGGPGGRAGPPARCARSPPHPYLRGTTGHAFPSGGRR</sequence>
<dbReference type="KEGG" id="age:AA314_09237"/>
<accession>A0AAC8QIF5</accession>
<dbReference type="EMBL" id="CP011509">
    <property type="protein sequence ID" value="AKJ07611.1"/>
    <property type="molecule type" value="Genomic_DNA"/>
</dbReference>
<reference evidence="2 3" key="1">
    <citation type="submission" date="2015-05" db="EMBL/GenBank/DDBJ databases">
        <title>Genome assembly of Archangium gephyra DSM 2261.</title>
        <authorList>
            <person name="Sharma G."/>
            <person name="Subramanian S."/>
        </authorList>
    </citation>
    <scope>NUCLEOTIDE SEQUENCE [LARGE SCALE GENOMIC DNA]</scope>
    <source>
        <strain evidence="2 3">DSM 2261</strain>
    </source>
</reference>
<evidence type="ECO:0000313" key="2">
    <source>
        <dbReference type="EMBL" id="AKJ07611.1"/>
    </source>
</evidence>
<organism evidence="2 3">
    <name type="scientific">Archangium gephyra</name>
    <dbReference type="NCBI Taxonomy" id="48"/>
    <lineage>
        <taxon>Bacteria</taxon>
        <taxon>Pseudomonadati</taxon>
        <taxon>Myxococcota</taxon>
        <taxon>Myxococcia</taxon>
        <taxon>Myxococcales</taxon>
        <taxon>Cystobacterineae</taxon>
        <taxon>Archangiaceae</taxon>
        <taxon>Archangium</taxon>
    </lineage>
</organism>
<protein>
    <submittedName>
        <fullName evidence="2">Uncharacterized protein</fullName>
    </submittedName>
</protein>
<evidence type="ECO:0000313" key="3">
    <source>
        <dbReference type="Proteomes" id="UP000035579"/>
    </source>
</evidence>
<name>A0AAC8QIF5_9BACT</name>
<proteinExistence type="predicted"/>
<evidence type="ECO:0000256" key="1">
    <source>
        <dbReference type="SAM" id="MobiDB-lite"/>
    </source>
</evidence>
<dbReference type="AlphaFoldDB" id="A0AAC8QIF5"/>
<gene>
    <name evidence="2" type="ORF">AA314_09237</name>
</gene>